<name>A0ABM1YPE4_AEDAL</name>
<keyword evidence="9" id="KW-0449">Lipoprotein</keyword>
<feature type="domain" description="Peptidase M1 membrane alanine aminopeptidase" evidence="12">
    <location>
        <begin position="263"/>
        <end position="490"/>
    </location>
</feature>
<dbReference type="InterPro" id="IPR024571">
    <property type="entry name" value="ERAP1-like_C_dom"/>
</dbReference>
<dbReference type="InterPro" id="IPR045357">
    <property type="entry name" value="Aminopeptidase_N-like_N"/>
</dbReference>
<keyword evidence="6 10" id="KW-0378">Hydrolase</keyword>
<dbReference type="InterPro" id="IPR050344">
    <property type="entry name" value="Peptidase_M1_aminopeptidases"/>
</dbReference>
<dbReference type="InterPro" id="IPR001930">
    <property type="entry name" value="Peptidase_M1"/>
</dbReference>
<dbReference type="SUPFAM" id="SSF63737">
    <property type="entry name" value="Leukotriene A4 hydrolase N-terminal domain"/>
    <property type="match status" value="1"/>
</dbReference>
<evidence type="ECO:0000256" key="3">
    <source>
        <dbReference type="ARBA" id="ARBA00022622"/>
    </source>
</evidence>
<keyword evidence="3" id="KW-0325">Glycoprotein</keyword>
<dbReference type="Gene3D" id="1.10.390.10">
    <property type="entry name" value="Neutral Protease Domain 2"/>
    <property type="match status" value="1"/>
</dbReference>
<dbReference type="PANTHER" id="PTHR11533:SF301">
    <property type="entry name" value="AMINOPEPTIDASE"/>
    <property type="match status" value="1"/>
</dbReference>
<reference evidence="15" key="2">
    <citation type="submission" date="2025-05" db="UniProtKB">
        <authorList>
            <consortium name="EnsemblMetazoa"/>
        </authorList>
    </citation>
    <scope>IDENTIFICATION</scope>
    <source>
        <strain evidence="15">Foshan</strain>
    </source>
</reference>
<keyword evidence="11" id="KW-0732">Signal</keyword>
<dbReference type="InterPro" id="IPR034016">
    <property type="entry name" value="M1_APN-typ"/>
</dbReference>
<dbReference type="EnsemblMetazoa" id="AALFPA23_010950.R15455">
    <property type="protein sequence ID" value="AALFPA23_010950.P15455"/>
    <property type="gene ID" value="AALFPA23_010950"/>
</dbReference>
<keyword evidence="16" id="KW-1185">Reference proteome</keyword>
<dbReference type="PROSITE" id="PS51257">
    <property type="entry name" value="PROKAR_LIPOPROTEIN"/>
    <property type="match status" value="1"/>
</dbReference>
<dbReference type="InterPro" id="IPR014782">
    <property type="entry name" value="Peptidase_M1_dom"/>
</dbReference>
<feature type="domain" description="ERAP1-like C-terminal" evidence="13">
    <location>
        <begin position="573"/>
        <end position="879"/>
    </location>
</feature>
<feature type="signal peptide" evidence="11">
    <location>
        <begin position="1"/>
        <end position="17"/>
    </location>
</feature>
<evidence type="ECO:0000256" key="10">
    <source>
        <dbReference type="RuleBase" id="RU364040"/>
    </source>
</evidence>
<dbReference type="Pfam" id="PF11838">
    <property type="entry name" value="ERAP1_C"/>
    <property type="match status" value="1"/>
</dbReference>
<evidence type="ECO:0000256" key="8">
    <source>
        <dbReference type="ARBA" id="ARBA00023049"/>
    </source>
</evidence>
<evidence type="ECO:0000256" key="6">
    <source>
        <dbReference type="ARBA" id="ARBA00022801"/>
    </source>
</evidence>
<keyword evidence="10" id="KW-0031">Aminopeptidase</keyword>
<comment type="similarity">
    <text evidence="2 10">Belongs to the peptidase M1 family.</text>
</comment>
<keyword evidence="3" id="KW-0472">Membrane</keyword>
<dbReference type="CDD" id="cd09601">
    <property type="entry name" value="M1_APN-Q_like"/>
    <property type="match status" value="1"/>
</dbReference>
<keyword evidence="4 10" id="KW-0645">Protease</keyword>
<dbReference type="PANTHER" id="PTHR11533">
    <property type="entry name" value="PROTEASE M1 ZINC METALLOPROTEASE"/>
    <property type="match status" value="1"/>
</dbReference>
<protein>
    <recommendedName>
        <fullName evidence="10">Aminopeptidase</fullName>
        <ecNumber evidence="10">3.4.11.-</ecNumber>
    </recommendedName>
</protein>
<sequence length="910" mass="102674">MWKVFVPLAVFVIASSACPLEVASIREFDSYRLPNKTIPTHYDLYLDTNVHLDDLDYSGNVKIRILVLESTSEIVLHSTRSIIVNLELRNNDQLPIALKGFDFDADKQFLIVDTKEILPAGSSYVLDIDFSNSLDRTDAAGFYRSSYVNSEGVTKYLGLTQFESTDARSAFPCYDEPGIKTTYSVQIACGVEYTARANAPALGIQLLPGGKKLTTFQTTPRMQTYLVAFLVSDFASERQVVSQPHQIAVSTFARPTASHLLTYSVDASVRFLRELEIYFDQTYAMSKIDNAAIANVDFAAGAMENWGLVTYRESTILFDPETQGESQQLSVVGIVGHEYAHQFFGNLLAPQWWSYLWLNEGFARLYQYYVSEFSHPELNMRDRFASVREGALSTDASATVRPMTHYVETRGEISRLFDNIAYAKAASVLRMMNYAITEPTFQKGLRYYIQQNKDHGVANEENLFDSLEQAAKEDAQLPPSLTMNEIFRSWSNQPGAPVVTVKRVGDTNEFLFNQERFYSSPPETPGGQSWWIPISFYTPSTDGQYNSSAAFWMPPHETDVSFSIQMAEGDFPVVNPLARGYYRVNYDWQTWENIISALYESPDTFHRLTRSQLVDDAMNLAHAGKLDYFVAFQVLDYLTEESDFIPWSTAASNLKFLERMLRHDAEALENLKSYRSMLAANLLATYGFEAIKGESADAEAARLIALELACNVDDSCQAEAARRLRSSRNSESFVIGSKTEQVLICSQMRKSDNNNFSIMLNSLKNTRDSFARSYLINTISCFESEHSIIALLESLKSNDFAASEKTQILKSIYSNSLTGLKAIIDMFDTTTNVCEEMNIPERELTALLEDMAEYTTQPDTASRLTNLVKRKAPTQLVDTVQVKLRENQSWIQRNAAIVSELLKTPPQIDM</sequence>
<feature type="chain" id="PRO_5046927792" description="Aminopeptidase" evidence="11">
    <location>
        <begin position="18"/>
        <end position="910"/>
    </location>
</feature>
<dbReference type="Pfam" id="PF17900">
    <property type="entry name" value="Peptidase_M1_N"/>
    <property type="match status" value="1"/>
</dbReference>
<dbReference type="InterPro" id="IPR042097">
    <property type="entry name" value="Aminopeptidase_N-like_N_sf"/>
</dbReference>
<keyword evidence="3" id="KW-0336">GPI-anchor</keyword>
<keyword evidence="7 10" id="KW-0862">Zinc</keyword>
<evidence type="ECO:0000256" key="5">
    <source>
        <dbReference type="ARBA" id="ARBA00022723"/>
    </source>
</evidence>
<dbReference type="Proteomes" id="UP000069940">
    <property type="component" value="Unassembled WGS sequence"/>
</dbReference>
<dbReference type="PRINTS" id="PR00756">
    <property type="entry name" value="ALADIPTASE"/>
</dbReference>
<reference evidence="16" key="1">
    <citation type="journal article" date="2015" name="Proc. Natl. Acad. Sci. U.S.A.">
        <title>Genome sequence of the Asian Tiger mosquito, Aedes albopictus, reveals insights into its biology, genetics, and evolution.</title>
        <authorList>
            <person name="Chen X.G."/>
            <person name="Jiang X."/>
            <person name="Gu J."/>
            <person name="Xu M."/>
            <person name="Wu Y."/>
            <person name="Deng Y."/>
            <person name="Zhang C."/>
            <person name="Bonizzoni M."/>
            <person name="Dermauw W."/>
            <person name="Vontas J."/>
            <person name="Armbruster P."/>
            <person name="Huang X."/>
            <person name="Yang Y."/>
            <person name="Zhang H."/>
            <person name="He W."/>
            <person name="Peng H."/>
            <person name="Liu Y."/>
            <person name="Wu K."/>
            <person name="Chen J."/>
            <person name="Lirakis M."/>
            <person name="Topalis P."/>
            <person name="Van Leeuwen T."/>
            <person name="Hall A.B."/>
            <person name="Jiang X."/>
            <person name="Thorpe C."/>
            <person name="Mueller R.L."/>
            <person name="Sun C."/>
            <person name="Waterhouse R.M."/>
            <person name="Yan G."/>
            <person name="Tu Z.J."/>
            <person name="Fang X."/>
            <person name="James A.A."/>
        </authorList>
    </citation>
    <scope>NUCLEOTIDE SEQUENCE [LARGE SCALE GENOMIC DNA]</scope>
    <source>
        <strain evidence="16">Foshan</strain>
    </source>
</reference>
<proteinExistence type="inferred from homology"/>
<evidence type="ECO:0000256" key="11">
    <source>
        <dbReference type="SAM" id="SignalP"/>
    </source>
</evidence>
<accession>A0ABM1YPE4</accession>
<dbReference type="RefSeq" id="XP_062703236.1">
    <property type="nucleotide sequence ID" value="XM_062847252.1"/>
</dbReference>
<dbReference type="InterPro" id="IPR027268">
    <property type="entry name" value="Peptidase_M4/M1_CTD_sf"/>
</dbReference>
<dbReference type="GeneID" id="109416085"/>
<evidence type="ECO:0000256" key="4">
    <source>
        <dbReference type="ARBA" id="ARBA00022670"/>
    </source>
</evidence>
<comment type="cofactor">
    <cofactor evidence="10">
        <name>Zn(2+)</name>
        <dbReference type="ChEBI" id="CHEBI:29105"/>
    </cofactor>
    <text evidence="10">Binds 1 zinc ion per subunit.</text>
</comment>
<dbReference type="Gene3D" id="2.60.40.1730">
    <property type="entry name" value="tricorn interacting facor f3 domain"/>
    <property type="match status" value="1"/>
</dbReference>
<evidence type="ECO:0000256" key="7">
    <source>
        <dbReference type="ARBA" id="ARBA00022833"/>
    </source>
</evidence>
<feature type="domain" description="Aminopeptidase N-like N-terminal" evidence="14">
    <location>
        <begin position="39"/>
        <end position="226"/>
    </location>
</feature>
<dbReference type="Gene3D" id="1.25.50.20">
    <property type="match status" value="1"/>
</dbReference>
<comment type="subcellular location">
    <subcellularLocation>
        <location evidence="1">Cell membrane</location>
        <topology evidence="1">Lipid-anchor</topology>
        <topology evidence="1">GPI-anchor</topology>
    </subcellularLocation>
</comment>
<evidence type="ECO:0000313" key="16">
    <source>
        <dbReference type="Proteomes" id="UP000069940"/>
    </source>
</evidence>
<keyword evidence="5 10" id="KW-0479">Metal-binding</keyword>
<dbReference type="Gene3D" id="2.60.40.1910">
    <property type="match status" value="1"/>
</dbReference>
<evidence type="ECO:0000256" key="2">
    <source>
        <dbReference type="ARBA" id="ARBA00010136"/>
    </source>
</evidence>
<dbReference type="Pfam" id="PF01433">
    <property type="entry name" value="Peptidase_M1"/>
    <property type="match status" value="1"/>
</dbReference>
<evidence type="ECO:0000256" key="9">
    <source>
        <dbReference type="ARBA" id="ARBA00023288"/>
    </source>
</evidence>
<evidence type="ECO:0000313" key="15">
    <source>
        <dbReference type="EnsemblMetazoa" id="AALFPA23_010950.P15455"/>
    </source>
</evidence>
<evidence type="ECO:0000256" key="1">
    <source>
        <dbReference type="ARBA" id="ARBA00004609"/>
    </source>
</evidence>
<dbReference type="EC" id="3.4.11.-" evidence="10"/>
<keyword evidence="8 10" id="KW-0482">Metalloprotease</keyword>
<dbReference type="SUPFAM" id="SSF55486">
    <property type="entry name" value="Metalloproteases ('zincins'), catalytic domain"/>
    <property type="match status" value="1"/>
</dbReference>
<organism evidence="15 16">
    <name type="scientific">Aedes albopictus</name>
    <name type="common">Asian tiger mosquito</name>
    <name type="synonym">Stegomyia albopicta</name>
    <dbReference type="NCBI Taxonomy" id="7160"/>
    <lineage>
        <taxon>Eukaryota</taxon>
        <taxon>Metazoa</taxon>
        <taxon>Ecdysozoa</taxon>
        <taxon>Arthropoda</taxon>
        <taxon>Hexapoda</taxon>
        <taxon>Insecta</taxon>
        <taxon>Pterygota</taxon>
        <taxon>Neoptera</taxon>
        <taxon>Endopterygota</taxon>
        <taxon>Diptera</taxon>
        <taxon>Nematocera</taxon>
        <taxon>Culicoidea</taxon>
        <taxon>Culicidae</taxon>
        <taxon>Culicinae</taxon>
        <taxon>Aedini</taxon>
        <taxon>Aedes</taxon>
        <taxon>Stegomyia</taxon>
    </lineage>
</organism>
<evidence type="ECO:0000259" key="12">
    <source>
        <dbReference type="Pfam" id="PF01433"/>
    </source>
</evidence>
<evidence type="ECO:0000259" key="13">
    <source>
        <dbReference type="Pfam" id="PF11838"/>
    </source>
</evidence>
<evidence type="ECO:0000259" key="14">
    <source>
        <dbReference type="Pfam" id="PF17900"/>
    </source>
</evidence>